<protein>
    <submittedName>
        <fullName evidence="2">E3 ubiquitin-protein ligase RHA2B</fullName>
    </submittedName>
</protein>
<proteinExistence type="predicted"/>
<sequence>MPKENWYTPNPFQAKSGISSSKWTNHHRGFRLMKDEMNNGIYELIVLCKSTVIAKPELLTTALLFWNSSTNSFDFSMGPMSLTIPDIAQVGDAFVLQEATTEAKRQGIGAGGDVFKLLGDSEGEAKVEIAVPSVGQSSTSSLSTFPPLVVASTSQFDSSTREMLHFVEYDSNSVTHESQQPTTTAFGEPIVPEIPVVLEAISPRASPHPVIITKGLPPSTQDLAKGPEEDSGNFLPCLTSFIATPFEEVESLPSSPSPISTTAALPKLSKEFGQLKTKPKFSRYPSESSGFQNHRQVFQESLPLPFCCMLGQQLSLSCFLSLPYTNSFLIKDLTVTIWSFLLCSDITDKQNHEGVVGAQRGQYRATVELSPGCGGGSCWDVTATHPSIKTLLKGKSSFLPPMRSINSSNQAYASSVMPKFHACTRMRTMWHVISFPLNLAICLFYLIFASPMKLVSSLMRNFLKLHIFRKLKDVISRGYTAILHIKSGKRGHLEVEWKMIMLINIFRVESGDGTDVDCDFKDEESEEDYGEGVEMGDEFRESSHGLAAEEFFFFWDKGNFSFAAEDMIEEMKVKLIQRYLLALIVDV</sequence>
<accession>A0A5N5H2Q3</accession>
<reference evidence="2 3" key="3">
    <citation type="submission" date="2019-11" db="EMBL/GenBank/DDBJ databases">
        <title>A de novo genome assembly of a pear dwarfing rootstock.</title>
        <authorList>
            <person name="Wang F."/>
            <person name="Wang J."/>
            <person name="Li S."/>
            <person name="Zhang Y."/>
            <person name="Fang M."/>
            <person name="Ma L."/>
            <person name="Zhao Y."/>
            <person name="Jiang S."/>
        </authorList>
    </citation>
    <scope>NUCLEOTIDE SEQUENCE [LARGE SCALE GENOMIC DNA]</scope>
    <source>
        <strain evidence="2">S2</strain>
        <tissue evidence="2">Leaf</tissue>
    </source>
</reference>
<reference evidence="3" key="2">
    <citation type="submission" date="2019-10" db="EMBL/GenBank/DDBJ databases">
        <title>A de novo genome assembly of a pear dwarfing rootstock.</title>
        <authorList>
            <person name="Wang F."/>
            <person name="Wang J."/>
            <person name="Li S."/>
            <person name="Zhang Y."/>
            <person name="Fang M."/>
            <person name="Ma L."/>
            <person name="Zhao Y."/>
            <person name="Jiang S."/>
        </authorList>
    </citation>
    <scope>NUCLEOTIDE SEQUENCE [LARGE SCALE GENOMIC DNA]</scope>
</reference>
<organism evidence="2 3">
    <name type="scientific">Pyrus ussuriensis x Pyrus communis</name>
    <dbReference type="NCBI Taxonomy" id="2448454"/>
    <lineage>
        <taxon>Eukaryota</taxon>
        <taxon>Viridiplantae</taxon>
        <taxon>Streptophyta</taxon>
        <taxon>Embryophyta</taxon>
        <taxon>Tracheophyta</taxon>
        <taxon>Spermatophyta</taxon>
        <taxon>Magnoliopsida</taxon>
        <taxon>eudicotyledons</taxon>
        <taxon>Gunneridae</taxon>
        <taxon>Pentapetalae</taxon>
        <taxon>rosids</taxon>
        <taxon>fabids</taxon>
        <taxon>Rosales</taxon>
        <taxon>Rosaceae</taxon>
        <taxon>Amygdaloideae</taxon>
        <taxon>Maleae</taxon>
        <taxon>Pyrus</taxon>
    </lineage>
</organism>
<comment type="caution">
    <text evidence="2">The sequence shown here is derived from an EMBL/GenBank/DDBJ whole genome shotgun (WGS) entry which is preliminary data.</text>
</comment>
<keyword evidence="1" id="KW-1133">Transmembrane helix</keyword>
<dbReference type="AlphaFoldDB" id="A0A5N5H2Q3"/>
<keyword evidence="1" id="KW-0472">Membrane</keyword>
<gene>
    <name evidence="2" type="ORF">D8674_013243</name>
</gene>
<feature type="transmembrane region" description="Helical" evidence="1">
    <location>
        <begin position="429"/>
        <end position="450"/>
    </location>
</feature>
<name>A0A5N5H2Q3_9ROSA</name>
<dbReference type="Proteomes" id="UP000327157">
    <property type="component" value="Chromosome 15"/>
</dbReference>
<reference evidence="2 3" key="1">
    <citation type="submission" date="2019-09" db="EMBL/GenBank/DDBJ databases">
        <authorList>
            <person name="Ou C."/>
        </authorList>
    </citation>
    <scope>NUCLEOTIDE SEQUENCE [LARGE SCALE GENOMIC DNA]</scope>
    <source>
        <strain evidence="2">S2</strain>
        <tissue evidence="2">Leaf</tissue>
    </source>
</reference>
<keyword evidence="1" id="KW-0812">Transmembrane</keyword>
<evidence type="ECO:0000313" key="3">
    <source>
        <dbReference type="Proteomes" id="UP000327157"/>
    </source>
</evidence>
<keyword evidence="3" id="KW-1185">Reference proteome</keyword>
<dbReference type="EMBL" id="SMOL01000401">
    <property type="protein sequence ID" value="KAB2617374.1"/>
    <property type="molecule type" value="Genomic_DNA"/>
</dbReference>
<evidence type="ECO:0000256" key="1">
    <source>
        <dbReference type="SAM" id="Phobius"/>
    </source>
</evidence>
<evidence type="ECO:0000313" key="2">
    <source>
        <dbReference type="EMBL" id="KAB2617374.1"/>
    </source>
</evidence>